<gene>
    <name evidence="1" type="ORF">HAX54_010852</name>
</gene>
<accession>A0ABS8TIT5</accession>
<keyword evidence="2" id="KW-1185">Reference proteome</keyword>
<sequence>SGRINIKGTASTQEVTPITLLARRTLVDPPQRLMTYSTESKKEAADYSCAIEIRSSSSISSPYLADLDSLIAYLLVAGDPVPTR</sequence>
<reference evidence="1 2" key="1">
    <citation type="journal article" date="2021" name="BMC Genomics">
        <title>Datura genome reveals duplications of psychoactive alkaloid biosynthetic genes and high mutation rate following tissue culture.</title>
        <authorList>
            <person name="Rajewski A."/>
            <person name="Carter-House D."/>
            <person name="Stajich J."/>
            <person name="Litt A."/>
        </authorList>
    </citation>
    <scope>NUCLEOTIDE SEQUENCE [LARGE SCALE GENOMIC DNA]</scope>
    <source>
        <strain evidence="1">AR-01</strain>
    </source>
</reference>
<evidence type="ECO:0000313" key="2">
    <source>
        <dbReference type="Proteomes" id="UP000823775"/>
    </source>
</evidence>
<organism evidence="1 2">
    <name type="scientific">Datura stramonium</name>
    <name type="common">Jimsonweed</name>
    <name type="synonym">Common thornapple</name>
    <dbReference type="NCBI Taxonomy" id="4076"/>
    <lineage>
        <taxon>Eukaryota</taxon>
        <taxon>Viridiplantae</taxon>
        <taxon>Streptophyta</taxon>
        <taxon>Embryophyta</taxon>
        <taxon>Tracheophyta</taxon>
        <taxon>Spermatophyta</taxon>
        <taxon>Magnoliopsida</taxon>
        <taxon>eudicotyledons</taxon>
        <taxon>Gunneridae</taxon>
        <taxon>Pentapetalae</taxon>
        <taxon>asterids</taxon>
        <taxon>lamiids</taxon>
        <taxon>Solanales</taxon>
        <taxon>Solanaceae</taxon>
        <taxon>Solanoideae</taxon>
        <taxon>Datureae</taxon>
        <taxon>Datura</taxon>
    </lineage>
</organism>
<name>A0ABS8TIT5_DATST</name>
<evidence type="ECO:0000313" key="1">
    <source>
        <dbReference type="EMBL" id="MCD7470748.1"/>
    </source>
</evidence>
<dbReference type="Proteomes" id="UP000823775">
    <property type="component" value="Unassembled WGS sequence"/>
</dbReference>
<feature type="non-terminal residue" evidence="1">
    <location>
        <position position="1"/>
    </location>
</feature>
<protein>
    <submittedName>
        <fullName evidence="1">Uncharacterized protein</fullName>
    </submittedName>
</protein>
<proteinExistence type="predicted"/>
<comment type="caution">
    <text evidence="1">The sequence shown here is derived from an EMBL/GenBank/DDBJ whole genome shotgun (WGS) entry which is preliminary data.</text>
</comment>
<dbReference type="EMBL" id="JACEIK010001601">
    <property type="protein sequence ID" value="MCD7470748.1"/>
    <property type="molecule type" value="Genomic_DNA"/>
</dbReference>